<keyword evidence="2" id="KW-1185">Reference proteome</keyword>
<protein>
    <submittedName>
        <fullName evidence="1">Uncharacterized protein</fullName>
    </submittedName>
</protein>
<dbReference type="OrthoDB" id="1016065at2"/>
<dbReference type="AlphaFoldDB" id="A0A1Y0D8C9"/>
<dbReference type="KEGG" id="opf:CBP31_13115"/>
<dbReference type="RefSeq" id="WP_087038021.1">
    <property type="nucleotide sequence ID" value="NZ_CP021377.1"/>
</dbReference>
<dbReference type="EMBL" id="CP021377">
    <property type="protein sequence ID" value="ART83447.1"/>
    <property type="molecule type" value="Genomic_DNA"/>
</dbReference>
<sequence>MSQTLYFSLRLLSNCIISQSGATAGDHGCLDYLPGSTLLGVAASRLYADLPQEQSNLLFHSGLVRFGDALPMSNGEHSLPVPLCWHHIKGEGIYQVSEPQLNADALFDPSRKSPAEGKQPKQIRAGHVTASGQLLKAHLDYELKTAINAETGSAATSQLFGYQSLTAGQEFVFSITIDAQVDASLVQQLEQSLVGPVLLGRSRSAQFGQAKIQKITGLPESTPVSADKTLRLWLLSDLALLDDMGNPQVTPTAKALGLPEGSEWQVNHSFIRTRSYTPFNSKRRSYDLARQVISRGSVLVFSLPRALTDQELHGLRFAGQYQESGLGCMAINPPLLANATPVFSAAKTVKVAAPKPLSQPNSLLTRVLQNKHAALNLNGEIEEQAQKLVAAIQSALSSAARWVGLPEGYYPADIPARTQWGEVRNVAVTYSKQPEKLAYELFFNGEQNSKNNNAHAIMRKRAGQPAWKLEINATETLADCIEQALQVIPANIRGQVLALACTKLMSDKRLTQSQQGAKA</sequence>
<dbReference type="Proteomes" id="UP000243937">
    <property type="component" value="Chromosome"/>
</dbReference>
<reference evidence="1 2" key="1">
    <citation type="journal article" date="2014" name="Int. J. Syst. Evol. Microbiol.">
        <title>Oceanisphaera profunda sp. nov., a marine bacterium isolated from deep-sea sediment, and emended description of the genus Oceanisphaera.</title>
        <authorList>
            <person name="Xu Z."/>
            <person name="Zhang X.Y."/>
            <person name="Su H.N."/>
            <person name="Yu Z.C."/>
            <person name="Liu C."/>
            <person name="Li H."/>
            <person name="Chen X.L."/>
            <person name="Song X.Y."/>
            <person name="Xie B.B."/>
            <person name="Qin Q.L."/>
            <person name="Zhou B.C."/>
            <person name="Shi M."/>
            <person name="Huang Y."/>
            <person name="Zhang Y.Z."/>
        </authorList>
    </citation>
    <scope>NUCLEOTIDE SEQUENCE [LARGE SCALE GENOMIC DNA]</scope>
    <source>
        <strain evidence="1 2">SM1222</strain>
    </source>
</reference>
<gene>
    <name evidence="1" type="ORF">CBP31_13115</name>
</gene>
<proteinExistence type="predicted"/>
<organism evidence="1 2">
    <name type="scientific">Oceanisphaera profunda</name>
    <dbReference type="NCBI Taxonomy" id="1416627"/>
    <lineage>
        <taxon>Bacteria</taxon>
        <taxon>Pseudomonadati</taxon>
        <taxon>Pseudomonadota</taxon>
        <taxon>Gammaproteobacteria</taxon>
        <taxon>Aeromonadales</taxon>
        <taxon>Aeromonadaceae</taxon>
        <taxon>Oceanisphaera</taxon>
    </lineage>
</organism>
<evidence type="ECO:0000313" key="1">
    <source>
        <dbReference type="EMBL" id="ART83447.1"/>
    </source>
</evidence>
<evidence type="ECO:0000313" key="2">
    <source>
        <dbReference type="Proteomes" id="UP000243937"/>
    </source>
</evidence>
<accession>A0A1Y0D8C9</accession>
<name>A0A1Y0D8C9_9GAMM</name>